<evidence type="ECO:0000313" key="6">
    <source>
        <dbReference type="EMBL" id="OOS23981.1"/>
    </source>
</evidence>
<proteinExistence type="predicted"/>
<keyword evidence="7" id="KW-1185">Reference proteome</keyword>
<evidence type="ECO:0000256" key="3">
    <source>
        <dbReference type="ARBA" id="ARBA00023002"/>
    </source>
</evidence>
<feature type="domain" description="Luciferase-like" evidence="5">
    <location>
        <begin position="20"/>
        <end position="268"/>
    </location>
</feature>
<dbReference type="InterPro" id="IPR020020">
    <property type="entry name" value="Luciferase-type_oxidoreductase"/>
</dbReference>
<evidence type="ECO:0000259" key="5">
    <source>
        <dbReference type="Pfam" id="PF00296"/>
    </source>
</evidence>
<comment type="caution">
    <text evidence="6">The sequence shown here is derived from an EMBL/GenBank/DDBJ whole genome shotgun (WGS) entry which is preliminary data.</text>
</comment>
<reference evidence="6 7" key="1">
    <citation type="submission" date="2017-02" db="EMBL/GenBank/DDBJ databases">
        <title>Draft genome sequence of Moraxella porci CCUG 54912T type strain.</title>
        <authorList>
            <person name="Salva-Serra F."/>
            <person name="Engstrom-Jakobsson H."/>
            <person name="Thorell K."/>
            <person name="Jaen-Luchoro D."/>
            <person name="Gonzales-Siles L."/>
            <person name="Karlsson R."/>
            <person name="Yazdan S."/>
            <person name="Boulund F."/>
            <person name="Johnning A."/>
            <person name="Engstrand L."/>
            <person name="Kristiansson E."/>
            <person name="Moore E."/>
        </authorList>
    </citation>
    <scope>NUCLEOTIDE SEQUENCE [LARGE SCALE GENOMIC DNA]</scope>
    <source>
        <strain evidence="6 7">CCUG 54912</strain>
    </source>
</reference>
<keyword evidence="2" id="KW-0288">FMN</keyword>
<keyword evidence="4" id="KW-0503">Monooxygenase</keyword>
<keyword evidence="1" id="KW-0285">Flavoprotein</keyword>
<dbReference type="Proteomes" id="UP000190683">
    <property type="component" value="Unassembled WGS sequence"/>
</dbReference>
<dbReference type="GO" id="GO:0004497">
    <property type="term" value="F:monooxygenase activity"/>
    <property type="evidence" value="ECO:0007669"/>
    <property type="project" value="UniProtKB-KW"/>
</dbReference>
<name>A0A1T0CP66_9GAMM</name>
<keyword evidence="3" id="KW-0560">Oxidoreductase</keyword>
<dbReference type="PANTHER" id="PTHR30011">
    <property type="entry name" value="ALKANESULFONATE MONOOXYGENASE-RELATED"/>
    <property type="match status" value="1"/>
</dbReference>
<dbReference type="EMBL" id="MUYV01000011">
    <property type="protein sequence ID" value="OOS23981.1"/>
    <property type="molecule type" value="Genomic_DNA"/>
</dbReference>
<dbReference type="Pfam" id="PF00296">
    <property type="entry name" value="Bac_luciferase"/>
    <property type="match status" value="1"/>
</dbReference>
<evidence type="ECO:0000256" key="1">
    <source>
        <dbReference type="ARBA" id="ARBA00022630"/>
    </source>
</evidence>
<protein>
    <submittedName>
        <fullName evidence="6">LLM class oxidoreductase</fullName>
    </submittedName>
</protein>
<dbReference type="Gene3D" id="3.20.20.30">
    <property type="entry name" value="Luciferase-like domain"/>
    <property type="match status" value="1"/>
</dbReference>
<accession>A0A1T0CP66</accession>
<dbReference type="AlphaFoldDB" id="A0A1T0CP66"/>
<dbReference type="STRING" id="573983.B0681_08465"/>
<gene>
    <name evidence="6" type="ORF">B0681_08465</name>
</gene>
<dbReference type="RefSeq" id="WP_078318296.1">
    <property type="nucleotide sequence ID" value="NZ_MUYV01000011.1"/>
</dbReference>
<dbReference type="InterPro" id="IPR051260">
    <property type="entry name" value="Diverse_substr_monoxygenases"/>
</dbReference>
<dbReference type="InterPro" id="IPR011251">
    <property type="entry name" value="Luciferase-like_dom"/>
</dbReference>
<dbReference type="SUPFAM" id="SSF51679">
    <property type="entry name" value="Bacterial luciferase-like"/>
    <property type="match status" value="1"/>
</dbReference>
<organism evidence="6 7">
    <name type="scientific">Moraxella porci DSM 25326</name>
    <dbReference type="NCBI Taxonomy" id="573983"/>
    <lineage>
        <taxon>Bacteria</taxon>
        <taxon>Pseudomonadati</taxon>
        <taxon>Pseudomonadota</taxon>
        <taxon>Gammaproteobacteria</taxon>
        <taxon>Moraxellales</taxon>
        <taxon>Moraxellaceae</taxon>
        <taxon>Moraxella</taxon>
    </lineage>
</organism>
<sequence length="312" mass="34478">MNKPLSPTFSQVFQQNKLTFGLIAPFKGYDKHLPDELTDIGDTAKLAENLGFSALWVRDVPFYDPNFGDVGQGLDPMVTLAFLSAKTDKIALGTAGLIAPLRSPIHIAKSAVSVDKLSNGRFLLGLSSGDRPVEYPAFGADFAGRAEAFRESIELIKTLTEQHFPKFNGKHYGNLSGNLDLLPKPDYPLPIVAIGRARQELEWLANVPDAWIWHGVNPDDTANIIKTLADLRQKDTPTAFGYAQFVEVTDNPNEPARLFNNNYLRGGAKGLADFWTKEQEKGVTHLALNLKPTNRPAEEVLQELAEYVLTKF</sequence>
<dbReference type="GO" id="GO:0016705">
    <property type="term" value="F:oxidoreductase activity, acting on paired donors, with incorporation or reduction of molecular oxygen"/>
    <property type="evidence" value="ECO:0007669"/>
    <property type="project" value="InterPro"/>
</dbReference>
<evidence type="ECO:0000256" key="2">
    <source>
        <dbReference type="ARBA" id="ARBA00022643"/>
    </source>
</evidence>
<evidence type="ECO:0000313" key="7">
    <source>
        <dbReference type="Proteomes" id="UP000190683"/>
    </source>
</evidence>
<evidence type="ECO:0000256" key="4">
    <source>
        <dbReference type="ARBA" id="ARBA00023033"/>
    </source>
</evidence>
<dbReference type="NCBIfam" id="TIGR03571">
    <property type="entry name" value="lucif_BA3436"/>
    <property type="match status" value="1"/>
</dbReference>
<dbReference type="PANTHER" id="PTHR30011:SF16">
    <property type="entry name" value="C2H2 FINGER DOMAIN TRANSCRIPTION FACTOR (EUROFUNG)-RELATED"/>
    <property type="match status" value="1"/>
</dbReference>
<dbReference type="InterPro" id="IPR036661">
    <property type="entry name" value="Luciferase-like_sf"/>
</dbReference>